<dbReference type="InterPro" id="IPR006225">
    <property type="entry name" value="PsdUridine_synth_RluC/D"/>
</dbReference>
<dbReference type="NCBIfam" id="TIGR00005">
    <property type="entry name" value="rluA_subfam"/>
    <property type="match status" value="1"/>
</dbReference>
<gene>
    <name evidence="10" type="ORF">COO20_23330</name>
</gene>
<keyword evidence="3 8" id="KW-0413">Isomerase</keyword>
<comment type="catalytic activity">
    <reaction evidence="4">
        <text>uridine(1911/1915/1917) in 23S rRNA = pseudouridine(1911/1915/1917) in 23S rRNA</text>
        <dbReference type="Rhea" id="RHEA:42524"/>
        <dbReference type="Rhea" id="RHEA-COMP:10097"/>
        <dbReference type="Rhea" id="RHEA-COMP:10098"/>
        <dbReference type="ChEBI" id="CHEBI:65314"/>
        <dbReference type="ChEBI" id="CHEBI:65315"/>
        <dbReference type="EC" id="5.4.99.23"/>
    </reaction>
</comment>
<sequence>MSDHSTPDPLADENGLVYVTQPEDAGERLDRVLAKAWPQESRSRLKALITEGHLLVDGVIKDSVSTKVRAGQTMELQIPPAEPATPEAETIALDVLYEDDDLLVINKPAGMVVHPAAGNESGTLVNALLAHCGDSLSGIGGVKRPGIVHRLDKDTSGAMVVAKNDMAHRALSKLFAEDKENIERTYIAIVWGCPSPAEGKISGNIGRSPRNRKKMAVLASGGKPALTYYSVIEKRPDSLASVIKCKLATGRTHQIRVHMAHVGHSLVCDPVYSKSRSVRHLNQTSQAVLSAFGKQALHAQTLGFAHPRTGNFITFSAPMPEDLKAVYTALNLSFSCI</sequence>
<dbReference type="OrthoDB" id="9807829at2"/>
<dbReference type="EMBL" id="NWTK01000021">
    <property type="protein sequence ID" value="PKR48900.1"/>
    <property type="molecule type" value="Genomic_DNA"/>
</dbReference>
<accession>A0A2N3KEE4</accession>
<dbReference type="InterPro" id="IPR050188">
    <property type="entry name" value="RluA_PseudoU_synthase"/>
</dbReference>
<dbReference type="EC" id="5.4.99.-" evidence="8"/>
<organism evidence="10 11">
    <name type="scientific">Thalassospira marina</name>
    <dbReference type="NCBI Taxonomy" id="2048283"/>
    <lineage>
        <taxon>Bacteria</taxon>
        <taxon>Pseudomonadati</taxon>
        <taxon>Pseudomonadota</taxon>
        <taxon>Alphaproteobacteria</taxon>
        <taxon>Rhodospirillales</taxon>
        <taxon>Thalassospiraceae</taxon>
        <taxon>Thalassospira</taxon>
    </lineage>
</organism>
<feature type="active site" evidence="6">
    <location>
        <position position="152"/>
    </location>
</feature>
<dbReference type="PANTHER" id="PTHR21600:SF44">
    <property type="entry name" value="RIBOSOMAL LARGE SUBUNIT PSEUDOURIDINE SYNTHASE D"/>
    <property type="match status" value="1"/>
</dbReference>
<keyword evidence="2 7" id="KW-0694">RNA-binding</keyword>
<dbReference type="SMART" id="SM00363">
    <property type="entry name" value="S4"/>
    <property type="match status" value="1"/>
</dbReference>
<dbReference type="PROSITE" id="PS01129">
    <property type="entry name" value="PSI_RLU"/>
    <property type="match status" value="1"/>
</dbReference>
<dbReference type="PANTHER" id="PTHR21600">
    <property type="entry name" value="MITOCHONDRIAL RNA PSEUDOURIDINE SYNTHASE"/>
    <property type="match status" value="1"/>
</dbReference>
<dbReference type="GO" id="GO:0000455">
    <property type="term" value="P:enzyme-directed rRNA pseudouridine synthesis"/>
    <property type="evidence" value="ECO:0007669"/>
    <property type="project" value="TreeGrafter"/>
</dbReference>
<evidence type="ECO:0000259" key="9">
    <source>
        <dbReference type="SMART" id="SM00363"/>
    </source>
</evidence>
<feature type="domain" description="RNA-binding S4" evidence="9">
    <location>
        <begin position="27"/>
        <end position="85"/>
    </location>
</feature>
<dbReference type="GO" id="GO:0003723">
    <property type="term" value="F:RNA binding"/>
    <property type="evidence" value="ECO:0007669"/>
    <property type="project" value="UniProtKB-KW"/>
</dbReference>
<protein>
    <recommendedName>
        <fullName evidence="8">Pseudouridine synthase</fullName>
        <ecNumber evidence="8">5.4.99.-</ecNumber>
    </recommendedName>
</protein>
<proteinExistence type="inferred from homology"/>
<dbReference type="PROSITE" id="PS50889">
    <property type="entry name" value="S4"/>
    <property type="match status" value="1"/>
</dbReference>
<dbReference type="Gene3D" id="3.30.2350.10">
    <property type="entry name" value="Pseudouridine synthase"/>
    <property type="match status" value="1"/>
</dbReference>
<evidence type="ECO:0000256" key="8">
    <source>
        <dbReference type="RuleBase" id="RU362028"/>
    </source>
</evidence>
<reference evidence="10 11" key="1">
    <citation type="submission" date="2017-09" db="EMBL/GenBank/DDBJ databases">
        <title>Biodiversity and function of Thalassospira species in the particle-attached aromatic-hydrocarbon-degrading consortia from the surface seawater of the South China Sea.</title>
        <authorList>
            <person name="Dong C."/>
            <person name="Liu R."/>
            <person name="Shao Z."/>
        </authorList>
    </citation>
    <scope>NUCLEOTIDE SEQUENCE [LARGE SCALE GENOMIC DNA]</scope>
    <source>
        <strain evidence="10 11">CSC1P2</strain>
    </source>
</reference>
<dbReference type="SUPFAM" id="SSF55120">
    <property type="entry name" value="Pseudouridine synthase"/>
    <property type="match status" value="1"/>
</dbReference>
<dbReference type="Proteomes" id="UP000233597">
    <property type="component" value="Unassembled WGS sequence"/>
</dbReference>
<evidence type="ECO:0000313" key="11">
    <source>
        <dbReference type="Proteomes" id="UP000233597"/>
    </source>
</evidence>
<name>A0A2N3KEE4_9PROT</name>
<dbReference type="InterPro" id="IPR002942">
    <property type="entry name" value="S4_RNA-bd"/>
</dbReference>
<evidence type="ECO:0000256" key="5">
    <source>
        <dbReference type="ARBA" id="ARBA00056072"/>
    </source>
</evidence>
<dbReference type="InterPro" id="IPR036986">
    <property type="entry name" value="S4_RNA-bd_sf"/>
</dbReference>
<dbReference type="InterPro" id="IPR006224">
    <property type="entry name" value="PsdUridine_synth_RluA-like_CS"/>
</dbReference>
<comment type="catalytic activity">
    <reaction evidence="8">
        <text>a uridine in RNA = a pseudouridine in RNA</text>
        <dbReference type="Rhea" id="RHEA:48348"/>
        <dbReference type="Rhea" id="RHEA-COMP:12068"/>
        <dbReference type="Rhea" id="RHEA-COMP:12069"/>
        <dbReference type="ChEBI" id="CHEBI:65314"/>
        <dbReference type="ChEBI" id="CHEBI:65315"/>
    </reaction>
</comment>
<dbReference type="InterPro" id="IPR006145">
    <property type="entry name" value="PsdUridine_synth_RsuA/RluA"/>
</dbReference>
<dbReference type="Pfam" id="PF01479">
    <property type="entry name" value="S4"/>
    <property type="match status" value="1"/>
</dbReference>
<dbReference type="CDD" id="cd02869">
    <property type="entry name" value="PseudoU_synth_RluA_like"/>
    <property type="match status" value="1"/>
</dbReference>
<evidence type="ECO:0000256" key="7">
    <source>
        <dbReference type="PROSITE-ProRule" id="PRU00182"/>
    </source>
</evidence>
<dbReference type="CDD" id="cd00165">
    <property type="entry name" value="S4"/>
    <property type="match status" value="1"/>
</dbReference>
<dbReference type="RefSeq" id="WP_101270966.1">
    <property type="nucleotide sequence ID" value="NZ_NWTK01000021.1"/>
</dbReference>
<evidence type="ECO:0000313" key="10">
    <source>
        <dbReference type="EMBL" id="PKR48900.1"/>
    </source>
</evidence>
<dbReference type="Pfam" id="PF00849">
    <property type="entry name" value="PseudoU_synth_2"/>
    <property type="match status" value="1"/>
</dbReference>
<evidence type="ECO:0000256" key="3">
    <source>
        <dbReference type="ARBA" id="ARBA00023235"/>
    </source>
</evidence>
<evidence type="ECO:0000256" key="2">
    <source>
        <dbReference type="ARBA" id="ARBA00022884"/>
    </source>
</evidence>
<dbReference type="SUPFAM" id="SSF55174">
    <property type="entry name" value="Alpha-L RNA-binding motif"/>
    <property type="match status" value="1"/>
</dbReference>
<dbReference type="FunFam" id="3.30.2350.10:FF:000006">
    <property type="entry name" value="Pseudouridine synthase"/>
    <property type="match status" value="1"/>
</dbReference>
<dbReference type="InterPro" id="IPR020103">
    <property type="entry name" value="PsdUridine_synth_cat_dom_sf"/>
</dbReference>
<evidence type="ECO:0000256" key="4">
    <source>
        <dbReference type="ARBA" id="ARBA00036882"/>
    </source>
</evidence>
<comment type="similarity">
    <text evidence="1 8">Belongs to the pseudouridine synthase RluA family.</text>
</comment>
<dbReference type="AlphaFoldDB" id="A0A2N3KEE4"/>
<comment type="function">
    <text evidence="5">Responsible for synthesis of pseudouridine from uracil at positions 1911, 1915 and 1917 in 23S ribosomal RNA.</text>
</comment>
<dbReference type="Gene3D" id="3.10.290.10">
    <property type="entry name" value="RNA-binding S4 domain"/>
    <property type="match status" value="1"/>
</dbReference>
<evidence type="ECO:0000256" key="6">
    <source>
        <dbReference type="PIRSR" id="PIRSR606225-1"/>
    </source>
</evidence>
<comment type="caution">
    <text evidence="10">The sequence shown here is derived from an EMBL/GenBank/DDBJ whole genome shotgun (WGS) entry which is preliminary data.</text>
</comment>
<evidence type="ECO:0000256" key="1">
    <source>
        <dbReference type="ARBA" id="ARBA00010876"/>
    </source>
</evidence>
<dbReference type="GO" id="GO:0160140">
    <property type="term" value="F:23S rRNA pseudouridine(1911/1915/1917) synthase activity"/>
    <property type="evidence" value="ECO:0007669"/>
    <property type="project" value="UniProtKB-EC"/>
</dbReference>